<proteinExistence type="inferred from homology"/>
<dbReference type="Proteomes" id="UP000865968">
    <property type="component" value="Unassembled WGS sequence"/>
</dbReference>
<dbReference type="EMBL" id="DACSWI010000001">
    <property type="protein sequence ID" value="HAT3807513.1"/>
    <property type="molecule type" value="Genomic_DNA"/>
</dbReference>
<feature type="domain" description="UspA" evidence="2">
    <location>
        <begin position="1"/>
        <end position="142"/>
    </location>
</feature>
<evidence type="ECO:0000259" key="2">
    <source>
        <dbReference type="Pfam" id="PF00582"/>
    </source>
</evidence>
<protein>
    <submittedName>
        <fullName evidence="5">Universal stress protein</fullName>
    </submittedName>
</protein>
<dbReference type="EMBL" id="JAPNMI010000002">
    <property type="protein sequence ID" value="MCY0788732.1"/>
    <property type="molecule type" value="Genomic_DNA"/>
</dbReference>
<dbReference type="CDD" id="cd00293">
    <property type="entry name" value="USP-like"/>
    <property type="match status" value="1"/>
</dbReference>
<dbReference type="PRINTS" id="PR01438">
    <property type="entry name" value="UNVRSLSTRESS"/>
</dbReference>
<dbReference type="RefSeq" id="WP_036414499.1">
    <property type="nucleotide sequence ID" value="NZ_ABGYJJ040000001.1"/>
</dbReference>
<evidence type="ECO:0000256" key="1">
    <source>
        <dbReference type="ARBA" id="ARBA00008791"/>
    </source>
</evidence>
<gene>
    <name evidence="4" type="ORF">I8608_000303</name>
    <name evidence="5" type="ORF">N0392_03395</name>
    <name evidence="3" type="ORF">PN925_000586</name>
</gene>
<dbReference type="Gene3D" id="3.40.50.620">
    <property type="entry name" value="HUPs"/>
    <property type="match status" value="1"/>
</dbReference>
<evidence type="ECO:0000313" key="3">
    <source>
        <dbReference type="EMBL" id="EMO9455254.1"/>
    </source>
</evidence>
<comment type="similarity">
    <text evidence="1">Belongs to the universal stress protein A family.</text>
</comment>
<evidence type="ECO:0000313" key="4">
    <source>
        <dbReference type="EMBL" id="HAT3807513.1"/>
    </source>
</evidence>
<comment type="caution">
    <text evidence="5">The sequence shown here is derived from an EMBL/GenBank/DDBJ whole genome shotgun (WGS) entry which is preliminary data.</text>
</comment>
<reference evidence="4" key="2">
    <citation type="submission" date="2020-10" db="EMBL/GenBank/DDBJ databases">
        <authorList>
            <consortium name="NCBI Pathogen Detection Project"/>
        </authorList>
    </citation>
    <scope>NUCLEOTIDE SEQUENCE</scope>
    <source>
        <strain evidence="4">Morganella morganii ARLG-3209</strain>
    </source>
</reference>
<reference evidence="4" key="1">
    <citation type="journal article" date="2018" name="Genome Biol.">
        <title>SKESA: strategic k-mer extension for scrupulous assemblies.</title>
        <authorList>
            <person name="Souvorov A."/>
            <person name="Agarwala R."/>
            <person name="Lipman D.J."/>
        </authorList>
    </citation>
    <scope>NUCLEOTIDE SEQUENCE</scope>
    <source>
        <strain evidence="4">Morganella morganii ARLG-3209</strain>
    </source>
</reference>
<dbReference type="GeneID" id="93360822"/>
<dbReference type="PANTHER" id="PTHR46268">
    <property type="entry name" value="STRESS RESPONSE PROTEIN NHAX"/>
    <property type="match status" value="1"/>
</dbReference>
<dbReference type="AlphaFoldDB" id="A0A1M7K4R1"/>
<dbReference type="InterPro" id="IPR014729">
    <property type="entry name" value="Rossmann-like_a/b/a_fold"/>
</dbReference>
<evidence type="ECO:0000313" key="6">
    <source>
        <dbReference type="Proteomes" id="UP001076655"/>
    </source>
</evidence>
<organism evidence="5 6">
    <name type="scientific">Morganella morganii</name>
    <name type="common">Proteus morganii</name>
    <dbReference type="NCBI Taxonomy" id="582"/>
    <lineage>
        <taxon>Bacteria</taxon>
        <taxon>Pseudomonadati</taxon>
        <taxon>Pseudomonadota</taxon>
        <taxon>Gammaproteobacteria</taxon>
        <taxon>Enterobacterales</taxon>
        <taxon>Morganellaceae</taxon>
        <taxon>Morganella</taxon>
    </lineage>
</organism>
<dbReference type="PANTHER" id="PTHR46268:SF6">
    <property type="entry name" value="UNIVERSAL STRESS PROTEIN UP12"/>
    <property type="match status" value="1"/>
</dbReference>
<name>A0A1M7K4R1_MORMO</name>
<dbReference type="OrthoDB" id="9792500at2"/>
<reference evidence="5" key="3">
    <citation type="submission" date="2022-08" db="EMBL/GenBank/DDBJ databases">
        <authorList>
            <person name="Dale J.L."/>
        </authorList>
    </citation>
    <scope>NUCLEOTIDE SEQUENCE</scope>
    <source>
        <strain evidence="5">2022EL-00758</strain>
    </source>
</reference>
<dbReference type="InterPro" id="IPR006015">
    <property type="entry name" value="Universal_stress_UspA"/>
</dbReference>
<reference evidence="3" key="4">
    <citation type="submission" date="2024-02" db="EMBL/GenBank/DDBJ databases">
        <authorList>
            <consortium name="Clinical and Environmental Microbiology Branch: Whole genome sequencing antimicrobial resistance pathogens in the healthcare setting"/>
        </authorList>
    </citation>
    <scope>NUCLEOTIDE SEQUENCE</scope>
    <source>
        <strain evidence="3">2023KU-00017</strain>
    </source>
</reference>
<dbReference type="Pfam" id="PF00582">
    <property type="entry name" value="Usp"/>
    <property type="match status" value="1"/>
</dbReference>
<dbReference type="InterPro" id="IPR006016">
    <property type="entry name" value="UspA"/>
</dbReference>
<dbReference type="Proteomes" id="UP001076655">
    <property type="component" value="Unassembled WGS sequence"/>
</dbReference>
<sequence>MYKNILVPIDVWEKELTDMVTPHVESLAKLEDARIHFLAVIPAFPYGGFESGLSVADLEKRLIDSTKKELGEIIRKFSLPEDRADRYIVIGRPKDKILERAEAISADLIIIGSRRPSISTYLLGSTAAAVVRYAKTSVLVVR</sequence>
<dbReference type="SUPFAM" id="SSF52402">
    <property type="entry name" value="Adenine nucleotide alpha hydrolases-like"/>
    <property type="match status" value="1"/>
</dbReference>
<evidence type="ECO:0000313" key="5">
    <source>
        <dbReference type="EMBL" id="MCY0788732.1"/>
    </source>
</evidence>
<accession>A0A1M7K4R1</accession>
<dbReference type="EMBL" id="ABKJEP030000003">
    <property type="protein sequence ID" value="EMO9455254.1"/>
    <property type="molecule type" value="Genomic_DNA"/>
</dbReference>